<organism evidence="2 3">
    <name type="scientific">Granulicella cerasi</name>
    <dbReference type="NCBI Taxonomy" id="741063"/>
    <lineage>
        <taxon>Bacteria</taxon>
        <taxon>Pseudomonadati</taxon>
        <taxon>Acidobacteriota</taxon>
        <taxon>Terriglobia</taxon>
        <taxon>Terriglobales</taxon>
        <taxon>Acidobacteriaceae</taxon>
        <taxon>Granulicella</taxon>
    </lineage>
</organism>
<sequence>MKRSWFAMNRRSVPKLHAMFAVVLTLWPAFAMAQQDAVSTLRVTTRLVVLDVVVTDKKGQPITDLKPSDFEVLEDKVPQTIRSFEPPSAHALPATQMTPEQAKAEVYDPAKPANFGQTSVNILVLDQLNTHFADSSFARRQMKDYLQSQSEVLAQPTTLLVVYQDHFKLLQQFTRDRAKLLTALAKAPVNYSWEYEMKGKADNGPVTRLETTVRALQEMTQVYAPVPGRKNVIWVGGGFPSLDPESLANNDLREVQETMKHVINQLVDTRMTLYAVDPTSTAAGMTELTDFQQMAFAQLSGELSSAPVDPVDNDADFDSLSALTGGRVIRSMNNVAKQIALSVDYGTQFYTMSYSPTNKSDTATKFRNIKVICKRPDAVVTTRKGYYTGATPKDNVKQELAYDLSTAATSSQPMNGLNVTVDRNTSVAVLNDEWIIRVQAPALTWTPQEDGSSKADVTVMAVSLDKKGRPLGHLAKGGSATAKAGVNLRDASKYANFDFTAEPAAKAVKIRFVVRDNTNGRMGTFDVSLKDDRRNNEE</sequence>
<keyword evidence="1" id="KW-0732">Signal</keyword>
<feature type="chain" id="PRO_5045457438" evidence="1">
    <location>
        <begin position="34"/>
        <end position="538"/>
    </location>
</feature>
<dbReference type="EMBL" id="JBHSWI010000001">
    <property type="protein sequence ID" value="MFC6646800.1"/>
    <property type="molecule type" value="Genomic_DNA"/>
</dbReference>
<name>A0ABW1ZCV9_9BACT</name>
<accession>A0ABW1ZCV9</accession>
<evidence type="ECO:0000313" key="3">
    <source>
        <dbReference type="Proteomes" id="UP001596391"/>
    </source>
</evidence>
<evidence type="ECO:0000256" key="1">
    <source>
        <dbReference type="SAM" id="SignalP"/>
    </source>
</evidence>
<evidence type="ECO:0000313" key="2">
    <source>
        <dbReference type="EMBL" id="MFC6646800.1"/>
    </source>
</evidence>
<dbReference type="RefSeq" id="WP_263370444.1">
    <property type="nucleotide sequence ID" value="NZ_JAGSYD010000001.1"/>
</dbReference>
<feature type="signal peptide" evidence="1">
    <location>
        <begin position="1"/>
        <end position="33"/>
    </location>
</feature>
<dbReference type="NCBIfam" id="TIGR03436">
    <property type="entry name" value="acidobact_VWFA"/>
    <property type="match status" value="1"/>
</dbReference>
<comment type="caution">
    <text evidence="2">The sequence shown here is derived from an EMBL/GenBank/DDBJ whole genome shotgun (WGS) entry which is preliminary data.</text>
</comment>
<keyword evidence="3" id="KW-1185">Reference proteome</keyword>
<reference evidence="3" key="1">
    <citation type="journal article" date="2019" name="Int. J. Syst. Evol. Microbiol.">
        <title>The Global Catalogue of Microorganisms (GCM) 10K type strain sequencing project: providing services to taxonomists for standard genome sequencing and annotation.</title>
        <authorList>
            <consortium name="The Broad Institute Genomics Platform"/>
            <consortium name="The Broad Institute Genome Sequencing Center for Infectious Disease"/>
            <person name="Wu L."/>
            <person name="Ma J."/>
        </authorList>
    </citation>
    <scope>NUCLEOTIDE SEQUENCE [LARGE SCALE GENOMIC DNA]</scope>
    <source>
        <strain evidence="3">CGMCC 1.16026</strain>
    </source>
</reference>
<gene>
    <name evidence="2" type="ORF">ACFQBQ_14640</name>
</gene>
<protein>
    <submittedName>
        <fullName evidence="2">VWA domain-containing protein</fullName>
    </submittedName>
</protein>
<dbReference type="Proteomes" id="UP001596391">
    <property type="component" value="Unassembled WGS sequence"/>
</dbReference>
<dbReference type="InterPro" id="IPR017802">
    <property type="entry name" value="VWFA-rel_acidobac-type"/>
</dbReference>
<proteinExistence type="predicted"/>